<protein>
    <submittedName>
        <fullName evidence="1">Uncharacterized protein</fullName>
    </submittedName>
</protein>
<proteinExistence type="predicted"/>
<evidence type="ECO:0000313" key="1">
    <source>
        <dbReference type="EMBL" id="KAL2737912.1"/>
    </source>
</evidence>
<accession>A0ABD2BYQ2</accession>
<dbReference type="EMBL" id="JAUDFV010000027">
    <property type="protein sequence ID" value="KAL2737912.1"/>
    <property type="molecule type" value="Genomic_DNA"/>
</dbReference>
<sequence length="64" mass="7048">MESTGLQKAEAIITDSYIHPEIGESLCAIRNGTRPTLPIVSTFYLYTRRGHDTANEQTHGSLGQ</sequence>
<keyword evidence="2" id="KW-1185">Reference proteome</keyword>
<dbReference type="AlphaFoldDB" id="A0ABD2BYQ2"/>
<gene>
    <name evidence="1" type="ORF">V1478_001998</name>
</gene>
<dbReference type="Proteomes" id="UP001607302">
    <property type="component" value="Unassembled WGS sequence"/>
</dbReference>
<name>A0ABD2BYQ2_VESSQ</name>
<comment type="caution">
    <text evidence="1">The sequence shown here is derived from an EMBL/GenBank/DDBJ whole genome shotgun (WGS) entry which is preliminary data.</text>
</comment>
<evidence type="ECO:0000313" key="2">
    <source>
        <dbReference type="Proteomes" id="UP001607302"/>
    </source>
</evidence>
<reference evidence="1 2" key="1">
    <citation type="journal article" date="2024" name="Ann. Entomol. Soc. Am.">
        <title>Genomic analyses of the southern and eastern yellowjacket wasps (Hymenoptera: Vespidae) reveal evolutionary signatures of social life.</title>
        <authorList>
            <person name="Catto M.A."/>
            <person name="Caine P.B."/>
            <person name="Orr S.E."/>
            <person name="Hunt B.G."/>
            <person name="Goodisman M.A.D."/>
        </authorList>
    </citation>
    <scope>NUCLEOTIDE SEQUENCE [LARGE SCALE GENOMIC DNA]</scope>
    <source>
        <strain evidence="1">233</strain>
        <tissue evidence="1">Head and thorax</tissue>
    </source>
</reference>
<organism evidence="1 2">
    <name type="scientific">Vespula squamosa</name>
    <name type="common">Southern yellow jacket</name>
    <name type="synonym">Wasp</name>
    <dbReference type="NCBI Taxonomy" id="30214"/>
    <lineage>
        <taxon>Eukaryota</taxon>
        <taxon>Metazoa</taxon>
        <taxon>Ecdysozoa</taxon>
        <taxon>Arthropoda</taxon>
        <taxon>Hexapoda</taxon>
        <taxon>Insecta</taxon>
        <taxon>Pterygota</taxon>
        <taxon>Neoptera</taxon>
        <taxon>Endopterygota</taxon>
        <taxon>Hymenoptera</taxon>
        <taxon>Apocrita</taxon>
        <taxon>Aculeata</taxon>
        <taxon>Vespoidea</taxon>
        <taxon>Vespidae</taxon>
        <taxon>Vespinae</taxon>
        <taxon>Vespula</taxon>
    </lineage>
</organism>